<dbReference type="GO" id="GO:0005044">
    <property type="term" value="F:scavenger receptor activity"/>
    <property type="evidence" value="ECO:0007669"/>
    <property type="project" value="InterPro"/>
</dbReference>
<evidence type="ECO:0000313" key="4">
    <source>
        <dbReference type="Ensembl" id="ENSOMYP00000011349.2"/>
    </source>
</evidence>
<proteinExistence type="predicted"/>
<evidence type="ECO:0000256" key="1">
    <source>
        <dbReference type="ARBA" id="ARBA00022536"/>
    </source>
</evidence>
<dbReference type="SUPFAM" id="SSF57184">
    <property type="entry name" value="Growth factor receptor domain"/>
    <property type="match status" value="1"/>
</dbReference>
<dbReference type="GeneTree" id="ENSGT01030000234566"/>
<reference evidence="4" key="1">
    <citation type="submission" date="2020-07" db="EMBL/GenBank/DDBJ databases">
        <title>A long reads based de novo assembly of the rainbow trout Arlee double haploid line genome.</title>
        <authorList>
            <person name="Gao G."/>
            <person name="Palti Y."/>
        </authorList>
    </citation>
    <scope>NUCLEOTIDE SEQUENCE [LARGE SCALE GENOMIC DNA]</scope>
</reference>
<organism evidence="4 5">
    <name type="scientific">Oncorhynchus mykiss</name>
    <name type="common">Rainbow trout</name>
    <name type="synonym">Salmo gairdneri</name>
    <dbReference type="NCBI Taxonomy" id="8022"/>
    <lineage>
        <taxon>Eukaryota</taxon>
        <taxon>Metazoa</taxon>
        <taxon>Chordata</taxon>
        <taxon>Craniata</taxon>
        <taxon>Vertebrata</taxon>
        <taxon>Euteleostomi</taxon>
        <taxon>Actinopterygii</taxon>
        <taxon>Neopterygii</taxon>
        <taxon>Teleostei</taxon>
        <taxon>Protacanthopterygii</taxon>
        <taxon>Salmoniformes</taxon>
        <taxon>Salmonidae</taxon>
        <taxon>Salmoninae</taxon>
        <taxon>Oncorhynchus</taxon>
    </lineage>
</organism>
<dbReference type="PANTHER" id="PTHR24043">
    <property type="entry name" value="SCAVENGER RECEPTOR CLASS F"/>
    <property type="match status" value="1"/>
</dbReference>
<protein>
    <submittedName>
        <fullName evidence="4">N-acetylglucosamine-1-phosphodiester alpha-N-acetylglucosaminidase</fullName>
    </submittedName>
</protein>
<feature type="region of interest" description="Disordered" evidence="2">
    <location>
        <begin position="292"/>
        <end position="322"/>
    </location>
</feature>
<dbReference type="InterPro" id="IPR000742">
    <property type="entry name" value="EGF"/>
</dbReference>
<accession>A0A8C7NQS2</accession>
<evidence type="ECO:0000256" key="2">
    <source>
        <dbReference type="SAM" id="MobiDB-lite"/>
    </source>
</evidence>
<reference evidence="4" key="3">
    <citation type="submission" date="2025-09" db="UniProtKB">
        <authorList>
            <consortium name="Ensembl"/>
        </authorList>
    </citation>
    <scope>IDENTIFICATION</scope>
</reference>
<name>A0A8C7NQS2_ONCMY</name>
<reference evidence="4" key="2">
    <citation type="submission" date="2025-08" db="UniProtKB">
        <authorList>
            <consortium name="Ensembl"/>
        </authorList>
    </citation>
    <scope>IDENTIFICATION</scope>
</reference>
<gene>
    <name evidence="4" type="primary">nagpa</name>
</gene>
<dbReference type="InterPro" id="IPR009030">
    <property type="entry name" value="Growth_fac_rcpt_cys_sf"/>
</dbReference>
<sequence length="322" mass="34137">MPSTWMGVVPPLMWRTAHWPATPRTTVSQTPCGAALGGSPPSCASTSPSVSLRTAAGTGRASMGTANARRAGVGLAVTPWCANLLPVVPTVSVHRMAVRVTLDGEGRTAAKDPMICEECALSSFGNYVCDLGFYGDGCNQTCTCTNGGLCDTVHGDCSCPIGFRGDSCEQECPLGLYGLDCGQKCQCQDMCPCDPVTGSCNALFQGEKNQSIHRAGHCLANQMFATWSEEEAHKSKPYLSEQCWLIVTGLLTSLLLSSLVGHLIMCWRSPAHHPGRVDYSYVPLTEIGGACSSGDRGKGSQPSRGVFEMDSDSQDELWSGPR</sequence>
<keyword evidence="1" id="KW-0245">EGF-like domain</keyword>
<dbReference type="PANTHER" id="PTHR24043:SF8">
    <property type="entry name" value="EGF-LIKE DOMAIN-CONTAINING PROTEIN"/>
    <property type="match status" value="1"/>
</dbReference>
<feature type="domain" description="EGF-like" evidence="3">
    <location>
        <begin position="157"/>
        <end position="168"/>
    </location>
</feature>
<dbReference type="Gene3D" id="2.170.300.10">
    <property type="entry name" value="Tie2 ligand-binding domain superfamily"/>
    <property type="match status" value="1"/>
</dbReference>
<dbReference type="InterPro" id="IPR042635">
    <property type="entry name" value="MEGF10/SREC1/2-like"/>
</dbReference>
<dbReference type="Ensembl" id="ENSOMYT00000012582.2">
    <property type="protein sequence ID" value="ENSOMYP00000011349.2"/>
    <property type="gene ID" value="ENSOMYG00000005708.2"/>
</dbReference>
<evidence type="ECO:0000259" key="3">
    <source>
        <dbReference type="PROSITE" id="PS00022"/>
    </source>
</evidence>
<dbReference type="AlphaFoldDB" id="A0A8C7NQS2"/>
<dbReference type="Proteomes" id="UP000694395">
    <property type="component" value="Chromosome 2"/>
</dbReference>
<evidence type="ECO:0000313" key="5">
    <source>
        <dbReference type="Proteomes" id="UP000694395"/>
    </source>
</evidence>
<keyword evidence="5" id="KW-1185">Reference proteome</keyword>
<dbReference type="PROSITE" id="PS00022">
    <property type="entry name" value="EGF_1"/>
    <property type="match status" value="1"/>
</dbReference>